<evidence type="ECO:0000313" key="3">
    <source>
        <dbReference type="Proteomes" id="UP001430953"/>
    </source>
</evidence>
<reference evidence="2 3" key="1">
    <citation type="submission" date="2023-03" db="EMBL/GenBank/DDBJ databases">
        <title>High recombination rates correlate with genetic variation in Cardiocondyla obscurior ants.</title>
        <authorList>
            <person name="Errbii M."/>
        </authorList>
    </citation>
    <scope>NUCLEOTIDE SEQUENCE [LARGE SCALE GENOMIC DNA]</scope>
    <source>
        <strain evidence="2">Alpha-2009</strain>
        <tissue evidence="2">Whole body</tissue>
    </source>
</reference>
<evidence type="ECO:0000256" key="1">
    <source>
        <dbReference type="SAM" id="MobiDB-lite"/>
    </source>
</evidence>
<gene>
    <name evidence="2" type="ORF">PUN28_007355</name>
</gene>
<accession>A0AAW2G342</accession>
<comment type="caution">
    <text evidence="2">The sequence shown here is derived from an EMBL/GenBank/DDBJ whole genome shotgun (WGS) entry which is preliminary data.</text>
</comment>
<name>A0AAW2G342_9HYME</name>
<feature type="compositionally biased region" description="Pro residues" evidence="1">
    <location>
        <begin position="56"/>
        <end position="86"/>
    </location>
</feature>
<feature type="region of interest" description="Disordered" evidence="1">
    <location>
        <begin position="44"/>
        <end position="86"/>
    </location>
</feature>
<dbReference type="Proteomes" id="UP001430953">
    <property type="component" value="Unassembled WGS sequence"/>
</dbReference>
<feature type="region of interest" description="Disordered" evidence="1">
    <location>
        <begin position="206"/>
        <end position="230"/>
    </location>
</feature>
<evidence type="ECO:0000313" key="2">
    <source>
        <dbReference type="EMBL" id="KAL0122589.1"/>
    </source>
</evidence>
<organism evidence="2 3">
    <name type="scientific">Cardiocondyla obscurior</name>
    <dbReference type="NCBI Taxonomy" id="286306"/>
    <lineage>
        <taxon>Eukaryota</taxon>
        <taxon>Metazoa</taxon>
        <taxon>Ecdysozoa</taxon>
        <taxon>Arthropoda</taxon>
        <taxon>Hexapoda</taxon>
        <taxon>Insecta</taxon>
        <taxon>Pterygota</taxon>
        <taxon>Neoptera</taxon>
        <taxon>Endopterygota</taxon>
        <taxon>Hymenoptera</taxon>
        <taxon>Apocrita</taxon>
        <taxon>Aculeata</taxon>
        <taxon>Formicoidea</taxon>
        <taxon>Formicidae</taxon>
        <taxon>Myrmicinae</taxon>
        <taxon>Cardiocondyla</taxon>
    </lineage>
</organism>
<protein>
    <submittedName>
        <fullName evidence="2">Uncharacterized protein</fullName>
    </submittedName>
</protein>
<sequence length="230" mass="25639">MRASERARAGEQVAIGGGYTRSWRVLLVSRTCVGTAQAQAFSLSADLESVPECRRSPPPPPLAPPPPPMLLPPSPHAPLPPAPFPRPAPRAQCRVEPLAERVAQPDEWRERGRERRRTSTFEFYPVSRLAKRTRETAGISHVKTPRLCDDHVVNRFLRERNRVWSRHVISPKRSTPALRTRRRSSAIGFGNFSCDRLGGLQNGTGSYPLRAVSPRPLPLPSTSRGWTPRA</sequence>
<proteinExistence type="predicted"/>
<dbReference type="AlphaFoldDB" id="A0AAW2G342"/>
<keyword evidence="3" id="KW-1185">Reference proteome</keyword>
<dbReference type="EMBL" id="JADYXP020000006">
    <property type="protein sequence ID" value="KAL0122589.1"/>
    <property type="molecule type" value="Genomic_DNA"/>
</dbReference>